<feature type="region of interest" description="Disordered" evidence="2">
    <location>
        <begin position="79"/>
        <end position="104"/>
    </location>
</feature>
<protein>
    <submittedName>
        <fullName evidence="3">Alpha/Beta hydrolase protein</fullName>
    </submittedName>
</protein>
<reference evidence="3" key="1">
    <citation type="journal article" date="2023" name="Mol. Phylogenet. Evol.">
        <title>Genome-scale phylogeny and comparative genomics of the fungal order Sordariales.</title>
        <authorList>
            <person name="Hensen N."/>
            <person name="Bonometti L."/>
            <person name="Westerberg I."/>
            <person name="Brannstrom I.O."/>
            <person name="Guillou S."/>
            <person name="Cros-Aarteil S."/>
            <person name="Calhoun S."/>
            <person name="Haridas S."/>
            <person name="Kuo A."/>
            <person name="Mondo S."/>
            <person name="Pangilinan J."/>
            <person name="Riley R."/>
            <person name="LaButti K."/>
            <person name="Andreopoulos B."/>
            <person name="Lipzen A."/>
            <person name="Chen C."/>
            <person name="Yan M."/>
            <person name="Daum C."/>
            <person name="Ng V."/>
            <person name="Clum A."/>
            <person name="Steindorff A."/>
            <person name="Ohm R.A."/>
            <person name="Martin F."/>
            <person name="Silar P."/>
            <person name="Natvig D.O."/>
            <person name="Lalanne C."/>
            <person name="Gautier V."/>
            <person name="Ament-Velasquez S.L."/>
            <person name="Kruys A."/>
            <person name="Hutchinson M.I."/>
            <person name="Powell A.J."/>
            <person name="Barry K."/>
            <person name="Miller A.N."/>
            <person name="Grigoriev I.V."/>
            <person name="Debuchy R."/>
            <person name="Gladieux P."/>
            <person name="Hiltunen Thoren M."/>
            <person name="Johannesson H."/>
        </authorList>
    </citation>
    <scope>NUCLEOTIDE SEQUENCE</scope>
    <source>
        <strain evidence="3">CBS 141.50</strain>
    </source>
</reference>
<reference evidence="3" key="2">
    <citation type="submission" date="2023-05" db="EMBL/GenBank/DDBJ databases">
        <authorList>
            <consortium name="Lawrence Berkeley National Laboratory"/>
            <person name="Steindorff A."/>
            <person name="Hensen N."/>
            <person name="Bonometti L."/>
            <person name="Westerberg I."/>
            <person name="Brannstrom I.O."/>
            <person name="Guillou S."/>
            <person name="Cros-Aarteil S."/>
            <person name="Calhoun S."/>
            <person name="Haridas S."/>
            <person name="Kuo A."/>
            <person name="Mondo S."/>
            <person name="Pangilinan J."/>
            <person name="Riley R."/>
            <person name="Labutti K."/>
            <person name="Andreopoulos B."/>
            <person name="Lipzen A."/>
            <person name="Chen C."/>
            <person name="Yanf M."/>
            <person name="Daum C."/>
            <person name="Ng V."/>
            <person name="Clum A."/>
            <person name="Ohm R."/>
            <person name="Martin F."/>
            <person name="Silar P."/>
            <person name="Natvig D."/>
            <person name="Lalanne C."/>
            <person name="Gautier V."/>
            <person name="Ament-Velasquez S.L."/>
            <person name="Kruys A."/>
            <person name="Hutchinson M.I."/>
            <person name="Powell A.J."/>
            <person name="Barry K."/>
            <person name="Miller A.N."/>
            <person name="Grigoriev I.V."/>
            <person name="Debuchy R."/>
            <person name="Gladieux P."/>
            <person name="Thoren M.H."/>
            <person name="Johannesson H."/>
        </authorList>
    </citation>
    <scope>NUCLEOTIDE SEQUENCE</scope>
    <source>
        <strain evidence="3">CBS 141.50</strain>
    </source>
</reference>
<proteinExistence type="predicted"/>
<dbReference type="Proteomes" id="UP001302676">
    <property type="component" value="Unassembled WGS sequence"/>
</dbReference>
<dbReference type="Gene3D" id="3.40.50.1820">
    <property type="entry name" value="alpha/beta hydrolase"/>
    <property type="match status" value="1"/>
</dbReference>
<keyword evidence="4" id="KW-1185">Reference proteome</keyword>
<evidence type="ECO:0000313" key="3">
    <source>
        <dbReference type="EMBL" id="KAK4139349.1"/>
    </source>
</evidence>
<accession>A0AAN6UUP0</accession>
<dbReference type="GeneID" id="87815283"/>
<dbReference type="GO" id="GO:0016788">
    <property type="term" value="F:hydrolase activity, acting on ester bonds"/>
    <property type="evidence" value="ECO:0007669"/>
    <property type="project" value="UniProtKB-ARBA"/>
</dbReference>
<dbReference type="InterPro" id="IPR029058">
    <property type="entry name" value="AB_hydrolase_fold"/>
</dbReference>
<organism evidence="3 4">
    <name type="scientific">Dichotomopilus funicola</name>
    <dbReference type="NCBI Taxonomy" id="1934379"/>
    <lineage>
        <taxon>Eukaryota</taxon>
        <taxon>Fungi</taxon>
        <taxon>Dikarya</taxon>
        <taxon>Ascomycota</taxon>
        <taxon>Pezizomycotina</taxon>
        <taxon>Sordariomycetes</taxon>
        <taxon>Sordariomycetidae</taxon>
        <taxon>Sordariales</taxon>
        <taxon>Chaetomiaceae</taxon>
        <taxon>Dichotomopilus</taxon>
    </lineage>
</organism>
<dbReference type="RefSeq" id="XP_062632720.1">
    <property type="nucleotide sequence ID" value="XM_062778670.1"/>
</dbReference>
<dbReference type="InterPro" id="IPR050261">
    <property type="entry name" value="FrsA_esterase"/>
</dbReference>
<feature type="compositionally biased region" description="Polar residues" evidence="2">
    <location>
        <begin position="94"/>
        <end position="104"/>
    </location>
</feature>
<evidence type="ECO:0000313" key="4">
    <source>
        <dbReference type="Proteomes" id="UP001302676"/>
    </source>
</evidence>
<dbReference type="EMBL" id="MU853668">
    <property type="protein sequence ID" value="KAK4139349.1"/>
    <property type="molecule type" value="Genomic_DNA"/>
</dbReference>
<comment type="caution">
    <text evidence="3">The sequence shown here is derived from an EMBL/GenBank/DDBJ whole genome shotgun (WGS) entry which is preliminary data.</text>
</comment>
<dbReference type="AlphaFoldDB" id="A0AAN6UUP0"/>
<sequence length="333" mass="35417">MAATSSRPGPHTLQSYAPLALPPQLNRLEDIFDTPSISHVDPLTIEVPPETLSPNNTNPQENANLDKGGFLPAFLHLPHDFRRPPPQTPPSSTHNIHPNSPHTNRTAALLLSGAGGGLAGPSSIYLGLACKLAALGHGKAQGIPTLRMDYRDPGDTRGCVRDVRAAVGFLGRKYGVRRVVLVGWSVGGEVVFGVSSLGAEVVGCATMAGRGLEQTGDRGVDAMEGVRHMGREGRPVLLLHGSEDGTVGVGCSRKVLDDGLGDVLLRVFEGDNHTLSKNAEEAEVMLCEFVARCAGVRLGGRDRKSVVETELVEDVERLSLMRRGGDLRGERVD</sequence>
<dbReference type="PANTHER" id="PTHR22946:SF9">
    <property type="entry name" value="POLYKETIDE TRANSFERASE AF380"/>
    <property type="match status" value="1"/>
</dbReference>
<gene>
    <name evidence="3" type="ORF">C8A04DRAFT_15938</name>
</gene>
<evidence type="ECO:0000256" key="2">
    <source>
        <dbReference type="SAM" id="MobiDB-lite"/>
    </source>
</evidence>
<dbReference type="PANTHER" id="PTHR22946">
    <property type="entry name" value="DIENELACTONE HYDROLASE DOMAIN-CONTAINING PROTEIN-RELATED"/>
    <property type="match status" value="1"/>
</dbReference>
<evidence type="ECO:0000256" key="1">
    <source>
        <dbReference type="ARBA" id="ARBA00022801"/>
    </source>
</evidence>
<name>A0AAN6UUP0_9PEZI</name>
<dbReference type="SUPFAM" id="SSF53474">
    <property type="entry name" value="alpha/beta-Hydrolases"/>
    <property type="match status" value="1"/>
</dbReference>
<keyword evidence="1 3" id="KW-0378">Hydrolase</keyword>